<evidence type="ECO:0000256" key="1">
    <source>
        <dbReference type="SAM" id="MobiDB-lite"/>
    </source>
</evidence>
<reference evidence="2 3" key="1">
    <citation type="submission" date="2024-04" db="EMBL/GenBank/DDBJ databases">
        <authorList>
            <consortium name="Genoscope - CEA"/>
            <person name="William W."/>
        </authorList>
    </citation>
    <scope>NUCLEOTIDE SEQUENCE [LARGE SCALE GENOMIC DNA]</scope>
</reference>
<gene>
    <name evidence="2" type="ORF">GSLYS_00009160001</name>
</gene>
<feature type="compositionally biased region" description="Low complexity" evidence="1">
    <location>
        <begin position="90"/>
        <end position="102"/>
    </location>
</feature>
<keyword evidence="3" id="KW-1185">Reference proteome</keyword>
<comment type="caution">
    <text evidence="2">The sequence shown here is derived from an EMBL/GenBank/DDBJ whole genome shotgun (WGS) entry which is preliminary data.</text>
</comment>
<feature type="non-terminal residue" evidence="2">
    <location>
        <position position="189"/>
    </location>
</feature>
<feature type="non-terminal residue" evidence="2">
    <location>
        <position position="1"/>
    </location>
</feature>
<protein>
    <submittedName>
        <fullName evidence="2">Uncharacterized protein</fullName>
    </submittedName>
</protein>
<proteinExistence type="predicted"/>
<feature type="region of interest" description="Disordered" evidence="1">
    <location>
        <begin position="88"/>
        <end position="189"/>
    </location>
</feature>
<accession>A0AAV2HMB3</accession>
<organism evidence="2 3">
    <name type="scientific">Lymnaea stagnalis</name>
    <name type="common">Great pond snail</name>
    <name type="synonym">Helix stagnalis</name>
    <dbReference type="NCBI Taxonomy" id="6523"/>
    <lineage>
        <taxon>Eukaryota</taxon>
        <taxon>Metazoa</taxon>
        <taxon>Spiralia</taxon>
        <taxon>Lophotrochozoa</taxon>
        <taxon>Mollusca</taxon>
        <taxon>Gastropoda</taxon>
        <taxon>Heterobranchia</taxon>
        <taxon>Euthyneura</taxon>
        <taxon>Panpulmonata</taxon>
        <taxon>Hygrophila</taxon>
        <taxon>Lymnaeoidea</taxon>
        <taxon>Lymnaeidae</taxon>
        <taxon>Lymnaea</taxon>
    </lineage>
</organism>
<dbReference type="EMBL" id="CAXITT010000194">
    <property type="protein sequence ID" value="CAL1535200.1"/>
    <property type="molecule type" value="Genomic_DNA"/>
</dbReference>
<dbReference type="Proteomes" id="UP001497497">
    <property type="component" value="Unassembled WGS sequence"/>
</dbReference>
<evidence type="ECO:0000313" key="2">
    <source>
        <dbReference type="EMBL" id="CAL1535200.1"/>
    </source>
</evidence>
<evidence type="ECO:0000313" key="3">
    <source>
        <dbReference type="Proteomes" id="UP001497497"/>
    </source>
</evidence>
<sequence length="189" mass="21012">FNKQSVVSRGIMPREISAITYARHPAEDAPGQKTCGVKNNVSIQFSVQANPQESSSFKSDSAIRSKRTNIYNPDYYLGKRVTCKRQLTVTNQTESTTESSSNRWRKKSRPHTDVNSPVVYSSEHSTPTPLLPKSTGDSVIEKAQLLNQRRPEAVRATPMSGPTQQYHTDSASDLSLGRQDAMPKNVEET</sequence>
<feature type="compositionally biased region" description="Polar residues" evidence="1">
    <location>
        <begin position="113"/>
        <end position="128"/>
    </location>
</feature>
<name>A0AAV2HMB3_LYMST</name>
<feature type="compositionally biased region" description="Polar residues" evidence="1">
    <location>
        <begin position="160"/>
        <end position="173"/>
    </location>
</feature>
<dbReference type="AlphaFoldDB" id="A0AAV2HMB3"/>